<evidence type="ECO:0000313" key="4">
    <source>
        <dbReference type="Proteomes" id="UP000260025"/>
    </source>
</evidence>
<dbReference type="AlphaFoldDB" id="A0A3E2W200"/>
<comment type="caution">
    <text evidence="3">The sequence shown here is derived from an EMBL/GenBank/DDBJ whole genome shotgun (WGS) entry which is preliminary data.</text>
</comment>
<dbReference type="RefSeq" id="WP_009589144.1">
    <property type="nucleotide sequence ID" value="NZ_JAHOLM010000011.1"/>
</dbReference>
<dbReference type="GO" id="GO:0030020">
    <property type="term" value="F:extracellular matrix structural constituent conferring tensile strength"/>
    <property type="evidence" value="ECO:0007669"/>
    <property type="project" value="TreeGrafter"/>
</dbReference>
<evidence type="ECO:0000313" key="2">
    <source>
        <dbReference type="EMBL" id="MZH56083.1"/>
    </source>
</evidence>
<feature type="compositionally biased region" description="Low complexity" evidence="1">
    <location>
        <begin position="72"/>
        <end position="86"/>
    </location>
</feature>
<dbReference type="InterPro" id="IPR050149">
    <property type="entry name" value="Collagen_superfamily"/>
</dbReference>
<dbReference type="GO" id="GO:0005615">
    <property type="term" value="C:extracellular space"/>
    <property type="evidence" value="ECO:0007669"/>
    <property type="project" value="TreeGrafter"/>
</dbReference>
<gene>
    <name evidence="3" type="ORF">DXA38_04335</name>
    <name evidence="2" type="ORF">GT664_10025</name>
</gene>
<dbReference type="OrthoDB" id="1861721at2"/>
<organism evidence="3 4">
    <name type="scientific">Clostridium innocuum</name>
    <dbReference type="NCBI Taxonomy" id="1522"/>
    <lineage>
        <taxon>Bacteria</taxon>
        <taxon>Bacillati</taxon>
        <taxon>Bacillota</taxon>
        <taxon>Clostridia</taxon>
        <taxon>Eubacteriales</taxon>
        <taxon>Clostridiaceae</taxon>
        <taxon>Clostridium</taxon>
    </lineage>
</organism>
<protein>
    <submittedName>
        <fullName evidence="3">Collagen-like protein</fullName>
    </submittedName>
</protein>
<dbReference type="PANTHER" id="PTHR24023">
    <property type="entry name" value="COLLAGEN ALPHA"/>
    <property type="match status" value="1"/>
</dbReference>
<evidence type="ECO:0000256" key="1">
    <source>
        <dbReference type="SAM" id="MobiDB-lite"/>
    </source>
</evidence>
<dbReference type="PANTHER" id="PTHR24023:SF1095">
    <property type="entry name" value="EGF-LIKE DOMAIN-CONTAINING PROTEIN"/>
    <property type="match status" value="1"/>
</dbReference>
<accession>A0A3E2W200</accession>
<name>A0A3E2W200_CLOIN</name>
<dbReference type="Proteomes" id="UP000260025">
    <property type="component" value="Unassembled WGS sequence"/>
</dbReference>
<proteinExistence type="predicted"/>
<reference evidence="3 4" key="1">
    <citation type="submission" date="2018-08" db="EMBL/GenBank/DDBJ databases">
        <title>A genome reference for cultivated species of the human gut microbiota.</title>
        <authorList>
            <person name="Zou Y."/>
            <person name="Xue W."/>
            <person name="Luo G."/>
        </authorList>
    </citation>
    <scope>NUCLEOTIDE SEQUENCE [LARGE SCALE GENOMIC DNA]</scope>
    <source>
        <strain evidence="3 4">OF01-2LB</strain>
    </source>
</reference>
<sequence>MLYDENEYYDSCDCCCDCCCEGPRGPRGFRGATGSIGPTGPTGIGITGPTGATGVTGSTGATGPAGIGPTGPTGATGNTGSTGPTGPEGSGADCLCVQQMINILLQIIQLYPNDTVVVAMESGNNASGRAGSLLPSPDYGLLQLTNAQGVPQEAVSICRIASVRITSAVYNEAITYLPAPVPAPTGCSAACENAVRSYLPVGTSGVDINAGGQTVGQGTVIRNEFAMVVLVGPNNSDPTFVSACKAEIITK</sequence>
<dbReference type="GO" id="GO:0031012">
    <property type="term" value="C:extracellular matrix"/>
    <property type="evidence" value="ECO:0007669"/>
    <property type="project" value="TreeGrafter"/>
</dbReference>
<dbReference type="GO" id="GO:0030198">
    <property type="term" value="P:extracellular matrix organization"/>
    <property type="evidence" value="ECO:0007669"/>
    <property type="project" value="TreeGrafter"/>
</dbReference>
<dbReference type="Proteomes" id="UP000604383">
    <property type="component" value="Unassembled WGS sequence"/>
</dbReference>
<keyword evidence="3" id="KW-0176">Collagen</keyword>
<feature type="region of interest" description="Disordered" evidence="1">
    <location>
        <begin position="58"/>
        <end position="86"/>
    </location>
</feature>
<evidence type="ECO:0000313" key="3">
    <source>
        <dbReference type="EMBL" id="RGC17544.1"/>
    </source>
</evidence>
<dbReference type="EMBL" id="QVEV01000004">
    <property type="protein sequence ID" value="RGC17544.1"/>
    <property type="molecule type" value="Genomic_DNA"/>
</dbReference>
<reference evidence="2" key="2">
    <citation type="journal article" date="2019" name="Nat. Med.">
        <title>A library of human gut bacterial isolates paired with longitudinal multiomics data enables mechanistic microbiome research.</title>
        <authorList>
            <person name="Poyet M."/>
            <person name="Groussin M."/>
            <person name="Gibbons S.M."/>
            <person name="Avila-Pacheco J."/>
            <person name="Jiang X."/>
            <person name="Kearney S.M."/>
            <person name="Perrotta A.R."/>
            <person name="Berdy B."/>
            <person name="Zhao S."/>
            <person name="Lieberman T.D."/>
            <person name="Swanson P.K."/>
            <person name="Smith M."/>
            <person name="Roesemann S."/>
            <person name="Alexander J.E."/>
            <person name="Rich S.A."/>
            <person name="Livny J."/>
            <person name="Vlamakis H."/>
            <person name="Clish C."/>
            <person name="Bullock K."/>
            <person name="Deik A."/>
            <person name="Scott J."/>
            <person name="Pierce K.A."/>
            <person name="Xavier R.J."/>
            <person name="Alm E.J."/>
        </authorList>
    </citation>
    <scope>NUCLEOTIDE SEQUENCE</scope>
    <source>
        <strain evidence="2">BIOML-A12</strain>
    </source>
</reference>
<dbReference type="EMBL" id="WWTN01000014">
    <property type="protein sequence ID" value="MZH56083.1"/>
    <property type="molecule type" value="Genomic_DNA"/>
</dbReference>